<dbReference type="InterPro" id="IPR050300">
    <property type="entry name" value="GDXG_lipolytic_enzyme"/>
</dbReference>
<keyword evidence="2 5" id="KW-0378">Hydrolase</keyword>
<dbReference type="GO" id="GO:0016787">
    <property type="term" value="F:hydrolase activity"/>
    <property type="evidence" value="ECO:0007669"/>
    <property type="project" value="UniProtKB-KW"/>
</dbReference>
<evidence type="ECO:0000313" key="6">
    <source>
        <dbReference type="Proteomes" id="UP001165587"/>
    </source>
</evidence>
<dbReference type="EMBL" id="JANLCK010000014">
    <property type="protein sequence ID" value="MCS5727789.1"/>
    <property type="molecule type" value="Genomic_DNA"/>
</dbReference>
<dbReference type="Proteomes" id="UP001165587">
    <property type="component" value="Unassembled WGS sequence"/>
</dbReference>
<dbReference type="InterPro" id="IPR033140">
    <property type="entry name" value="Lipase_GDXG_put_SER_AS"/>
</dbReference>
<feature type="domain" description="BD-FAE-like" evidence="4">
    <location>
        <begin position="86"/>
        <end position="293"/>
    </location>
</feature>
<dbReference type="Gene3D" id="3.40.50.1820">
    <property type="entry name" value="alpha/beta hydrolase"/>
    <property type="match status" value="1"/>
</dbReference>
<reference evidence="5" key="1">
    <citation type="submission" date="2022-08" db="EMBL/GenBank/DDBJ databases">
        <authorList>
            <person name="Deng Y."/>
            <person name="Han X.-F."/>
            <person name="Zhang Y.-Q."/>
        </authorList>
    </citation>
    <scope>NUCLEOTIDE SEQUENCE</scope>
    <source>
        <strain evidence="5">CPCC 203407</strain>
    </source>
</reference>
<accession>A0AA42BWB0</accession>
<proteinExistence type="inferred from homology"/>
<name>A0AA42BWB0_9MICO</name>
<protein>
    <submittedName>
        <fullName evidence="5">Alpha/beta hydrolase</fullName>
    </submittedName>
</protein>
<feature type="active site" evidence="3">
    <location>
        <position position="177"/>
    </location>
</feature>
<dbReference type="InterPro" id="IPR029058">
    <property type="entry name" value="AB_hydrolase_fold"/>
</dbReference>
<evidence type="ECO:0000256" key="3">
    <source>
        <dbReference type="PROSITE-ProRule" id="PRU10038"/>
    </source>
</evidence>
<dbReference type="SUPFAM" id="SSF53474">
    <property type="entry name" value="alpha/beta-Hydrolases"/>
    <property type="match status" value="1"/>
</dbReference>
<gene>
    <name evidence="5" type="ORF">N1028_17985</name>
</gene>
<comment type="caution">
    <text evidence="5">The sequence shown here is derived from an EMBL/GenBank/DDBJ whole genome shotgun (WGS) entry which is preliminary data.</text>
</comment>
<keyword evidence="6" id="KW-1185">Reference proteome</keyword>
<comment type="similarity">
    <text evidence="1">Belongs to the 'GDXG' lipolytic enzyme family.</text>
</comment>
<dbReference type="Pfam" id="PF20434">
    <property type="entry name" value="BD-FAE"/>
    <property type="match status" value="1"/>
</dbReference>
<sequence length="344" mass="36522">MTPPASRRPWYRRPGRVVLLGVVAVAAAGAIAFVVSPWPAAMLIRAMFEQGARTTVSEMEPYAPTTGVDETLDVPYGEAGSSTSFDVFSPAGGDEPLPTVVWIHGGAWISGDKSNVRPYVRMIAAEGYTTVAFDYSIAPEETYPTALTQLNGALAHLVEHAEELRIDPSRIVLAGDSAGANLASQLAVLTTNPDYAALLGIAPALTTGQLRAVVLNCGIYDISGIPDAPGIAGWGFRIALWSYLGERDWLPTAGGQEMSTLDYVSAEFPATWISGGNGDPLTSTQSEPLAEKLGGLGVDVTPVFYPVGHEPELPHEYQFHLDYEDARTALGSTIEFLDRVTAAG</sequence>
<dbReference type="PANTHER" id="PTHR48081">
    <property type="entry name" value="AB HYDROLASE SUPERFAMILY PROTEIN C4A8.06C"/>
    <property type="match status" value="1"/>
</dbReference>
<evidence type="ECO:0000256" key="1">
    <source>
        <dbReference type="ARBA" id="ARBA00010515"/>
    </source>
</evidence>
<dbReference type="PANTHER" id="PTHR48081:SF6">
    <property type="entry name" value="PEPTIDASE S9 PROLYL OLIGOPEPTIDASE CATALYTIC DOMAIN-CONTAINING PROTEIN"/>
    <property type="match status" value="1"/>
</dbReference>
<dbReference type="PROSITE" id="PS01174">
    <property type="entry name" value="LIPASE_GDXG_SER"/>
    <property type="match status" value="1"/>
</dbReference>
<dbReference type="AlphaFoldDB" id="A0AA42BWB0"/>
<evidence type="ECO:0000256" key="2">
    <source>
        <dbReference type="ARBA" id="ARBA00022801"/>
    </source>
</evidence>
<evidence type="ECO:0000313" key="5">
    <source>
        <dbReference type="EMBL" id="MCS5727789.1"/>
    </source>
</evidence>
<organism evidence="5 6">
    <name type="scientific">Herbiconiux oxytropis</name>
    <dbReference type="NCBI Taxonomy" id="2970915"/>
    <lineage>
        <taxon>Bacteria</taxon>
        <taxon>Bacillati</taxon>
        <taxon>Actinomycetota</taxon>
        <taxon>Actinomycetes</taxon>
        <taxon>Micrococcales</taxon>
        <taxon>Microbacteriaceae</taxon>
        <taxon>Herbiconiux</taxon>
    </lineage>
</organism>
<evidence type="ECO:0000259" key="4">
    <source>
        <dbReference type="Pfam" id="PF20434"/>
    </source>
</evidence>
<dbReference type="InterPro" id="IPR049492">
    <property type="entry name" value="BD-FAE-like_dom"/>
</dbReference>
<dbReference type="RefSeq" id="WP_259530839.1">
    <property type="nucleotide sequence ID" value="NZ_JANLCK010000014.1"/>
</dbReference>